<dbReference type="EMBL" id="JAAGMP010000988">
    <property type="protein sequence ID" value="NEC20890.1"/>
    <property type="molecule type" value="Genomic_DNA"/>
</dbReference>
<dbReference type="Proteomes" id="UP000469670">
    <property type="component" value="Unassembled WGS sequence"/>
</dbReference>
<evidence type="ECO:0000256" key="1">
    <source>
        <dbReference type="SAM" id="MobiDB-lite"/>
    </source>
</evidence>
<evidence type="ECO:0000313" key="2">
    <source>
        <dbReference type="EMBL" id="NEC20890.1"/>
    </source>
</evidence>
<organism evidence="2 3">
    <name type="scientific">Streptomyces parvus</name>
    <dbReference type="NCBI Taxonomy" id="66428"/>
    <lineage>
        <taxon>Bacteria</taxon>
        <taxon>Bacillati</taxon>
        <taxon>Actinomycetota</taxon>
        <taxon>Actinomycetes</taxon>
        <taxon>Kitasatosporales</taxon>
        <taxon>Streptomycetaceae</taxon>
        <taxon>Streptomyces</taxon>
    </lineage>
</organism>
<name>A0A7K3S070_9ACTN</name>
<feature type="compositionally biased region" description="Gly residues" evidence="1">
    <location>
        <begin position="14"/>
        <end position="50"/>
    </location>
</feature>
<evidence type="ECO:0000313" key="3">
    <source>
        <dbReference type="Proteomes" id="UP000469670"/>
    </source>
</evidence>
<feature type="non-terminal residue" evidence="2">
    <location>
        <position position="73"/>
    </location>
</feature>
<gene>
    <name evidence="2" type="ORF">G3I50_21980</name>
</gene>
<dbReference type="AlphaFoldDB" id="A0A7K3S070"/>
<feature type="non-terminal residue" evidence="2">
    <location>
        <position position="1"/>
    </location>
</feature>
<accession>A0A7K3S070</accession>
<protein>
    <submittedName>
        <fullName evidence="2">Uncharacterized protein</fullName>
    </submittedName>
</protein>
<feature type="region of interest" description="Disordered" evidence="1">
    <location>
        <begin position="1"/>
        <end position="73"/>
    </location>
</feature>
<comment type="caution">
    <text evidence="2">The sequence shown here is derived from an EMBL/GenBank/DDBJ whole genome shotgun (WGS) entry which is preliminary data.</text>
</comment>
<proteinExistence type="predicted"/>
<reference evidence="2 3" key="1">
    <citation type="submission" date="2020-01" db="EMBL/GenBank/DDBJ databases">
        <title>Insect and environment-associated Actinomycetes.</title>
        <authorList>
            <person name="Currrie C."/>
            <person name="Chevrette M."/>
            <person name="Carlson C."/>
            <person name="Stubbendieck R."/>
            <person name="Wendt-Pienkowski E."/>
        </authorList>
    </citation>
    <scope>NUCLEOTIDE SEQUENCE [LARGE SCALE GENOMIC DNA]</scope>
    <source>
        <strain evidence="2 3">SID7590</strain>
    </source>
</reference>
<sequence length="73" mass="6614">ALPDIDATSLDAGAGDGPGGGPEGGSFGGPPGGPFGGPDTGAGTGAGSGGRDTTAVSPSPGRRRFLAYVTGGV</sequence>